<dbReference type="EMBL" id="GBRH01278136">
    <property type="protein sequence ID" value="JAD19759.1"/>
    <property type="molecule type" value="Transcribed_RNA"/>
</dbReference>
<reference evidence="2" key="2">
    <citation type="journal article" date="2015" name="Data Brief">
        <title>Shoot transcriptome of the giant reed, Arundo donax.</title>
        <authorList>
            <person name="Barrero R.A."/>
            <person name="Guerrero F.D."/>
            <person name="Moolhuijzen P."/>
            <person name="Goolsby J.A."/>
            <person name="Tidwell J."/>
            <person name="Bellgard S.E."/>
            <person name="Bellgard M.I."/>
        </authorList>
    </citation>
    <scope>NUCLEOTIDE SEQUENCE</scope>
    <source>
        <tissue evidence="2">Shoot tissue taken approximately 20 cm above the soil surface</tissue>
    </source>
</reference>
<reference evidence="2" key="1">
    <citation type="submission" date="2014-09" db="EMBL/GenBank/DDBJ databases">
        <authorList>
            <person name="Magalhaes I.L.F."/>
            <person name="Oliveira U."/>
            <person name="Santos F.R."/>
            <person name="Vidigal T.H.D.A."/>
            <person name="Brescovit A.D."/>
            <person name="Santos A.J."/>
        </authorList>
    </citation>
    <scope>NUCLEOTIDE SEQUENCE</scope>
    <source>
        <tissue evidence="2">Shoot tissue taken approximately 20 cm above the soil surface</tissue>
    </source>
</reference>
<evidence type="ECO:0000256" key="1">
    <source>
        <dbReference type="SAM" id="MobiDB-lite"/>
    </source>
</evidence>
<dbReference type="AlphaFoldDB" id="A0A0A8Y0P7"/>
<sequence length="124" mass="13622">MMDAAGASTTTTTRGATNLDASLTTPTTTTTALLATPVWFERPRDHCSRADWDTVRRDERGSTGQRRRGEDRGRADAYASRKSGWHPVGHLHASPSMLHAYMGLGLVGNAWKVFDGMPDWMMVS</sequence>
<feature type="compositionally biased region" description="Basic and acidic residues" evidence="1">
    <location>
        <begin position="50"/>
        <end position="75"/>
    </location>
</feature>
<organism evidence="2">
    <name type="scientific">Arundo donax</name>
    <name type="common">Giant reed</name>
    <name type="synonym">Donax arundinaceus</name>
    <dbReference type="NCBI Taxonomy" id="35708"/>
    <lineage>
        <taxon>Eukaryota</taxon>
        <taxon>Viridiplantae</taxon>
        <taxon>Streptophyta</taxon>
        <taxon>Embryophyta</taxon>
        <taxon>Tracheophyta</taxon>
        <taxon>Spermatophyta</taxon>
        <taxon>Magnoliopsida</taxon>
        <taxon>Liliopsida</taxon>
        <taxon>Poales</taxon>
        <taxon>Poaceae</taxon>
        <taxon>PACMAD clade</taxon>
        <taxon>Arundinoideae</taxon>
        <taxon>Arundineae</taxon>
        <taxon>Arundo</taxon>
    </lineage>
</organism>
<feature type="region of interest" description="Disordered" evidence="1">
    <location>
        <begin position="50"/>
        <end position="85"/>
    </location>
</feature>
<accession>A0A0A8Y0P7</accession>
<name>A0A0A8Y0P7_ARUDO</name>
<protein>
    <submittedName>
        <fullName evidence="2">Uncharacterized protein</fullName>
    </submittedName>
</protein>
<proteinExistence type="predicted"/>
<feature type="region of interest" description="Disordered" evidence="1">
    <location>
        <begin position="1"/>
        <end position="28"/>
    </location>
</feature>
<evidence type="ECO:0000313" key="2">
    <source>
        <dbReference type="EMBL" id="JAD19759.1"/>
    </source>
</evidence>